<proteinExistence type="predicted"/>
<dbReference type="Pfam" id="PF01546">
    <property type="entry name" value="Peptidase_M20"/>
    <property type="match status" value="1"/>
</dbReference>
<accession>A0AAE0F435</accession>
<evidence type="ECO:0000313" key="2">
    <source>
        <dbReference type="Proteomes" id="UP001190700"/>
    </source>
</evidence>
<dbReference type="AlphaFoldDB" id="A0AAE0F435"/>
<dbReference type="GO" id="GO:0004046">
    <property type="term" value="F:aminoacylase activity"/>
    <property type="evidence" value="ECO:0007669"/>
    <property type="project" value="TreeGrafter"/>
</dbReference>
<dbReference type="Gene3D" id="3.30.70.360">
    <property type="match status" value="1"/>
</dbReference>
<dbReference type="FunFam" id="1.10.150.900:FF:000001">
    <property type="entry name" value="Aminoacylase-1, putative"/>
    <property type="match status" value="1"/>
</dbReference>
<dbReference type="PANTHER" id="PTHR45892:SF1">
    <property type="entry name" value="AMINOACYLASE-1"/>
    <property type="match status" value="1"/>
</dbReference>
<dbReference type="Gene3D" id="1.10.150.900">
    <property type="match status" value="1"/>
</dbReference>
<dbReference type="SUPFAM" id="SSF53187">
    <property type="entry name" value="Zn-dependent exopeptidases"/>
    <property type="match status" value="1"/>
</dbReference>
<reference evidence="1 2" key="1">
    <citation type="journal article" date="2015" name="Genome Biol. Evol.">
        <title>Comparative Genomics of a Bacterivorous Green Alga Reveals Evolutionary Causalities and Consequences of Phago-Mixotrophic Mode of Nutrition.</title>
        <authorList>
            <person name="Burns J.A."/>
            <person name="Paasch A."/>
            <person name="Narechania A."/>
            <person name="Kim E."/>
        </authorList>
    </citation>
    <scope>NUCLEOTIDE SEQUENCE [LARGE SCALE GENOMIC DNA]</scope>
    <source>
        <strain evidence="1 2">PLY_AMNH</strain>
    </source>
</reference>
<dbReference type="Proteomes" id="UP001190700">
    <property type="component" value="Unassembled WGS sequence"/>
</dbReference>
<dbReference type="InterPro" id="IPR002933">
    <property type="entry name" value="Peptidase_M20"/>
</dbReference>
<evidence type="ECO:0008006" key="3">
    <source>
        <dbReference type="Google" id="ProtNLM"/>
    </source>
</evidence>
<protein>
    <recommendedName>
        <fullName evidence="3">Aminoacylase</fullName>
    </recommendedName>
</protein>
<gene>
    <name evidence="1" type="ORF">CYMTET_39866</name>
</gene>
<name>A0AAE0F435_9CHLO</name>
<dbReference type="EMBL" id="LGRX02026501">
    <property type="protein sequence ID" value="KAK3250764.1"/>
    <property type="molecule type" value="Genomic_DNA"/>
</dbReference>
<comment type="caution">
    <text evidence="1">The sequence shown here is derived from an EMBL/GenBank/DDBJ whole genome shotgun (WGS) entry which is preliminary data.</text>
</comment>
<dbReference type="InterPro" id="IPR052083">
    <property type="entry name" value="Aminoacylase-1_M20A"/>
</dbReference>
<dbReference type="PANTHER" id="PTHR45892">
    <property type="entry name" value="AMINOACYLASE-1"/>
    <property type="match status" value="1"/>
</dbReference>
<keyword evidence="2" id="KW-1185">Reference proteome</keyword>
<feature type="non-terminal residue" evidence="1">
    <location>
        <position position="1"/>
    </location>
</feature>
<organism evidence="1 2">
    <name type="scientific">Cymbomonas tetramitiformis</name>
    <dbReference type="NCBI Taxonomy" id="36881"/>
    <lineage>
        <taxon>Eukaryota</taxon>
        <taxon>Viridiplantae</taxon>
        <taxon>Chlorophyta</taxon>
        <taxon>Pyramimonadophyceae</taxon>
        <taxon>Pyramimonadales</taxon>
        <taxon>Pyramimonadaceae</taxon>
        <taxon>Cymbomonas</taxon>
    </lineage>
</organism>
<evidence type="ECO:0000313" key="1">
    <source>
        <dbReference type="EMBL" id="KAK3250764.1"/>
    </source>
</evidence>
<sequence>WAMNQVYAFRAEEFDKVKAGHAALGEVTSINLAYMKGGVPAEATSYEDISFIMNLQPASAEAGFDMRLPPTADYSELERRIAQDWAPADRNLSHHFIIQPKKRLSDGSPAMTRLDDSNPWWRVFEGAVAKRGGSLSPQIFPAATDASYLRALGIPCFGFSPMLRTPKLLHEHNEFLNKDVYESGIEMYMKIITAMSSYHLRHTEL</sequence>